<evidence type="ECO:0000259" key="2">
    <source>
        <dbReference type="Pfam" id="PF03816"/>
    </source>
</evidence>
<keyword evidence="4" id="KW-1185">Reference proteome</keyword>
<comment type="similarity">
    <text evidence="1">Belongs to the LytR/CpsA/Psr (LCP) family.</text>
</comment>
<dbReference type="InterPro" id="IPR050922">
    <property type="entry name" value="LytR/CpsA/Psr_CW_biosynth"/>
</dbReference>
<protein>
    <submittedName>
        <fullName evidence="3">Transcriptional attenuator, LytR family</fullName>
    </submittedName>
</protein>
<feature type="domain" description="Cell envelope-related transcriptional attenuator" evidence="2">
    <location>
        <begin position="88"/>
        <end position="230"/>
    </location>
</feature>
<dbReference type="EMBL" id="FONN01000008">
    <property type="protein sequence ID" value="SFE86507.1"/>
    <property type="molecule type" value="Genomic_DNA"/>
</dbReference>
<dbReference type="RefSeq" id="WP_046228881.1">
    <property type="nucleotide sequence ID" value="NZ_FONN01000008.1"/>
</dbReference>
<dbReference type="AlphaFoldDB" id="A0A1I2E1G5"/>
<dbReference type="NCBIfam" id="TIGR00350">
    <property type="entry name" value="lytR_cpsA_psr"/>
    <property type="match status" value="1"/>
</dbReference>
<dbReference type="PANTHER" id="PTHR33392:SF6">
    <property type="entry name" value="POLYISOPRENYL-TEICHOIC ACID--PEPTIDOGLYCAN TEICHOIC ACID TRANSFERASE TAGU"/>
    <property type="match status" value="1"/>
</dbReference>
<dbReference type="PANTHER" id="PTHR33392">
    <property type="entry name" value="POLYISOPRENYL-TEICHOIC ACID--PEPTIDOGLYCAN TEICHOIC ACID TRANSFERASE TAGU"/>
    <property type="match status" value="1"/>
</dbReference>
<accession>A0A1I2E1G5</accession>
<evidence type="ECO:0000313" key="3">
    <source>
        <dbReference type="EMBL" id="SFE86507.1"/>
    </source>
</evidence>
<evidence type="ECO:0000313" key="4">
    <source>
        <dbReference type="Proteomes" id="UP000183410"/>
    </source>
</evidence>
<dbReference type="Proteomes" id="UP000183410">
    <property type="component" value="Unassembled WGS sequence"/>
</dbReference>
<dbReference type="InterPro" id="IPR004474">
    <property type="entry name" value="LytR_CpsA_psr"/>
</dbReference>
<proteinExistence type="inferred from homology"/>
<dbReference type="OrthoDB" id="27330at2"/>
<reference evidence="4" key="1">
    <citation type="submission" date="2016-10" db="EMBL/GenBank/DDBJ databases">
        <authorList>
            <person name="Varghese N."/>
            <person name="Submissions S."/>
        </authorList>
    </citation>
    <scope>NUCLEOTIDE SEQUENCE [LARGE SCALE GENOMIC DNA]</scope>
    <source>
        <strain evidence="4">CGMCC 1.10223</strain>
    </source>
</reference>
<name>A0A1I2E1G5_9BACL</name>
<dbReference type="Gene3D" id="3.40.630.190">
    <property type="entry name" value="LCP protein"/>
    <property type="match status" value="1"/>
</dbReference>
<organism evidence="3 4">
    <name type="scientific">Paenibacillus algorifonticola</name>
    <dbReference type="NCBI Taxonomy" id="684063"/>
    <lineage>
        <taxon>Bacteria</taxon>
        <taxon>Bacillati</taxon>
        <taxon>Bacillota</taxon>
        <taxon>Bacilli</taxon>
        <taxon>Bacillales</taxon>
        <taxon>Paenibacillaceae</taxon>
        <taxon>Paenibacillus</taxon>
    </lineage>
</organism>
<dbReference type="Pfam" id="PF03816">
    <property type="entry name" value="LytR_cpsA_psr"/>
    <property type="match status" value="1"/>
</dbReference>
<evidence type="ECO:0000256" key="1">
    <source>
        <dbReference type="ARBA" id="ARBA00006068"/>
    </source>
</evidence>
<sequence length="316" mass="35893">MKRWVKRSLIIVSTVCLIAGLGTALYSWYLYGKFKKTAADMFEPIISTPYVSSDSELQVSGIEEAIIALKPFTVLVMGVDERTNDRGRTDTMIVMGVNPLKHSIFMFNIPRDTRTAIIGHGTTDKINHAYAFGGVEMSKQTVEHFLDYPIDYYIRVNMEGFSNIIDKLGGVTVNNPYAFDFSGYTFEQGPIQLNGEQTLLYSRMRYEDPKGDRGRNDRQRAVLKQLISNVFTFYGATQISNLLAEMGDNVRTNITFDEMKIFFKEYGTGIEKVDSAEISGSGTMIDKVWYYIVGDQERDRIHELLKKQMSIEMDGV</sequence>
<gene>
    <name evidence="3" type="ORF">SAMN04487969_108113</name>
</gene>